<evidence type="ECO:0000313" key="3">
    <source>
        <dbReference type="Proteomes" id="UP000001075"/>
    </source>
</evidence>
<organism evidence="2 3">
    <name type="scientific">Cricetulus griseus</name>
    <name type="common">Chinese hamster</name>
    <name type="synonym">Cricetulus barabensis griseus</name>
    <dbReference type="NCBI Taxonomy" id="10029"/>
    <lineage>
        <taxon>Eukaryota</taxon>
        <taxon>Metazoa</taxon>
        <taxon>Chordata</taxon>
        <taxon>Craniata</taxon>
        <taxon>Vertebrata</taxon>
        <taxon>Euteleostomi</taxon>
        <taxon>Mammalia</taxon>
        <taxon>Eutheria</taxon>
        <taxon>Euarchontoglires</taxon>
        <taxon>Glires</taxon>
        <taxon>Rodentia</taxon>
        <taxon>Myomorpha</taxon>
        <taxon>Muroidea</taxon>
        <taxon>Cricetidae</taxon>
        <taxon>Cricetinae</taxon>
        <taxon>Cricetulus</taxon>
    </lineage>
</organism>
<dbReference type="Proteomes" id="UP000001075">
    <property type="component" value="Unassembled WGS sequence"/>
</dbReference>
<feature type="compositionally biased region" description="Polar residues" evidence="1">
    <location>
        <begin position="45"/>
        <end position="54"/>
    </location>
</feature>
<feature type="region of interest" description="Disordered" evidence="1">
    <location>
        <begin position="43"/>
        <end position="68"/>
    </location>
</feature>
<evidence type="ECO:0000256" key="1">
    <source>
        <dbReference type="SAM" id="MobiDB-lite"/>
    </source>
</evidence>
<evidence type="ECO:0000313" key="2">
    <source>
        <dbReference type="EMBL" id="EGW13716.1"/>
    </source>
</evidence>
<reference evidence="3" key="1">
    <citation type="journal article" date="2011" name="Nat. Biotechnol.">
        <title>The genomic sequence of the Chinese hamster ovary (CHO)-K1 cell line.</title>
        <authorList>
            <person name="Xu X."/>
            <person name="Nagarajan H."/>
            <person name="Lewis N.E."/>
            <person name="Pan S."/>
            <person name="Cai Z."/>
            <person name="Liu X."/>
            <person name="Chen W."/>
            <person name="Xie M."/>
            <person name="Wang W."/>
            <person name="Hammond S."/>
            <person name="Andersen M.R."/>
            <person name="Neff N."/>
            <person name="Passarelli B."/>
            <person name="Koh W."/>
            <person name="Fan H.C."/>
            <person name="Wang J."/>
            <person name="Gui Y."/>
            <person name="Lee K.H."/>
            <person name="Betenbaugh M.J."/>
            <person name="Quake S.R."/>
            <person name="Famili I."/>
            <person name="Palsson B.O."/>
            <person name="Wang J."/>
        </authorList>
    </citation>
    <scope>NUCLEOTIDE SEQUENCE [LARGE SCALE GENOMIC DNA]</scope>
    <source>
        <strain evidence="3">CHO K1 cell line</strain>
    </source>
</reference>
<proteinExistence type="predicted"/>
<dbReference type="AlphaFoldDB" id="G3IBR6"/>
<gene>
    <name evidence="2" type="ORF">I79_021101</name>
</gene>
<sequence>MREKQRLKWTSFSSGAGGGWHRWKDSAQEAFSLQGGLRMVEGVETSRSQQTHKTASPGRVRPQLRGSGLTNAHHPYSLVALGAQFHVTIYDSSL</sequence>
<dbReference type="EMBL" id="JH001848">
    <property type="protein sequence ID" value="EGW13716.1"/>
    <property type="molecule type" value="Genomic_DNA"/>
</dbReference>
<accession>G3IBR6</accession>
<name>G3IBR6_CRIGR</name>
<protein>
    <submittedName>
        <fullName evidence="2">Uncharacterized protein</fullName>
    </submittedName>
</protein>
<dbReference type="InParanoid" id="G3IBR6"/>